<name>A0ABZ2J7J5_9PSED</name>
<dbReference type="Proteomes" id="UP001375228">
    <property type="component" value="Chromosome"/>
</dbReference>
<accession>A0ABZ2J7J5</accession>
<dbReference type="EMBL" id="CP146691">
    <property type="protein sequence ID" value="WWY19115.1"/>
    <property type="molecule type" value="Genomic_DNA"/>
</dbReference>
<organism evidence="1 2">
    <name type="scientific">Pseudomonas juntendi</name>
    <dbReference type="NCBI Taxonomy" id="2666183"/>
    <lineage>
        <taxon>Bacteria</taxon>
        <taxon>Pseudomonadati</taxon>
        <taxon>Pseudomonadota</taxon>
        <taxon>Gammaproteobacteria</taxon>
        <taxon>Pseudomonadales</taxon>
        <taxon>Pseudomonadaceae</taxon>
        <taxon>Pseudomonas</taxon>
    </lineage>
</organism>
<reference evidence="1 2" key="1">
    <citation type="submission" date="2024-03" db="EMBL/GenBank/DDBJ databases">
        <title>Pseudomonas juntendi.</title>
        <authorList>
            <person name="Liu Y."/>
        </authorList>
    </citation>
    <scope>NUCLEOTIDE SEQUENCE [LARGE SCALE GENOMIC DNA]</scope>
    <source>
        <strain evidence="1 2">L4046hy</strain>
    </source>
</reference>
<gene>
    <name evidence="1" type="ORF">V9385_15725</name>
</gene>
<protein>
    <submittedName>
        <fullName evidence="1">Uncharacterized protein</fullName>
    </submittedName>
</protein>
<evidence type="ECO:0000313" key="2">
    <source>
        <dbReference type="Proteomes" id="UP001375228"/>
    </source>
</evidence>
<proteinExistence type="predicted"/>
<evidence type="ECO:0000313" key="1">
    <source>
        <dbReference type="EMBL" id="WWY19115.1"/>
    </source>
</evidence>
<dbReference type="RefSeq" id="WP_178097487.1">
    <property type="nucleotide sequence ID" value="NZ_CP146690.1"/>
</dbReference>
<keyword evidence="2" id="KW-1185">Reference proteome</keyword>
<sequence>MRITVHIEWPTGGEDVEFEMDDDSTPEEIAQEAQQAFFDVCNYGYSVNGEPV</sequence>